<feature type="compositionally biased region" description="Polar residues" evidence="1">
    <location>
        <begin position="460"/>
        <end position="469"/>
    </location>
</feature>
<organism evidence="2 3">
    <name type="scientific">Kwoniella mangroviensis CBS 10435</name>
    <dbReference type="NCBI Taxonomy" id="1331196"/>
    <lineage>
        <taxon>Eukaryota</taxon>
        <taxon>Fungi</taxon>
        <taxon>Dikarya</taxon>
        <taxon>Basidiomycota</taxon>
        <taxon>Agaricomycotina</taxon>
        <taxon>Tremellomycetes</taxon>
        <taxon>Tremellales</taxon>
        <taxon>Cryptococcaceae</taxon>
        <taxon>Kwoniella</taxon>
    </lineage>
</organism>
<feature type="region of interest" description="Disordered" evidence="1">
    <location>
        <begin position="775"/>
        <end position="795"/>
    </location>
</feature>
<reference evidence="2 3" key="1">
    <citation type="submission" date="2013-07" db="EMBL/GenBank/DDBJ databases">
        <title>The Genome Sequence of Kwoniella mangroviensis CBS10435.</title>
        <authorList>
            <consortium name="The Broad Institute Genome Sequencing Platform"/>
            <person name="Cuomo C."/>
            <person name="Litvintseva A."/>
            <person name="Chen Y."/>
            <person name="Heitman J."/>
            <person name="Sun S."/>
            <person name="Springer D."/>
            <person name="Dromer F."/>
            <person name="Young S.K."/>
            <person name="Zeng Q."/>
            <person name="Gargeya S."/>
            <person name="Fitzgerald M."/>
            <person name="Abouelleil A."/>
            <person name="Alvarado L."/>
            <person name="Berlin A.M."/>
            <person name="Chapman S.B."/>
            <person name="Dewar J."/>
            <person name="Goldberg J."/>
            <person name="Griggs A."/>
            <person name="Gujja S."/>
            <person name="Hansen M."/>
            <person name="Howarth C."/>
            <person name="Imamovic A."/>
            <person name="Larimer J."/>
            <person name="McCowan C."/>
            <person name="Murphy C."/>
            <person name="Pearson M."/>
            <person name="Priest M."/>
            <person name="Roberts A."/>
            <person name="Saif S."/>
            <person name="Shea T."/>
            <person name="Sykes S."/>
            <person name="Wortman J."/>
            <person name="Nusbaum C."/>
            <person name="Birren B."/>
        </authorList>
    </citation>
    <scope>NUCLEOTIDE SEQUENCE [LARGE SCALE GENOMIC DNA]</scope>
    <source>
        <strain evidence="2 3">CBS 10435</strain>
    </source>
</reference>
<evidence type="ECO:0000256" key="1">
    <source>
        <dbReference type="SAM" id="MobiDB-lite"/>
    </source>
</evidence>
<feature type="region of interest" description="Disordered" evidence="1">
    <location>
        <begin position="809"/>
        <end position="894"/>
    </location>
</feature>
<evidence type="ECO:0000313" key="3">
    <source>
        <dbReference type="Proteomes" id="UP000092583"/>
    </source>
</evidence>
<proteinExistence type="predicted"/>
<feature type="compositionally biased region" description="Basic and acidic residues" evidence="1">
    <location>
        <begin position="474"/>
        <end position="484"/>
    </location>
</feature>
<feature type="region of interest" description="Disordered" evidence="1">
    <location>
        <begin position="129"/>
        <end position="181"/>
    </location>
</feature>
<feature type="compositionally biased region" description="Low complexity" evidence="1">
    <location>
        <begin position="523"/>
        <end position="556"/>
    </location>
</feature>
<feature type="compositionally biased region" description="Low complexity" evidence="1">
    <location>
        <begin position="402"/>
        <end position="426"/>
    </location>
</feature>
<feature type="region of interest" description="Disordered" evidence="1">
    <location>
        <begin position="321"/>
        <end position="596"/>
    </location>
</feature>
<gene>
    <name evidence="2" type="ORF">L486_06327</name>
</gene>
<feature type="region of interest" description="Disordered" evidence="1">
    <location>
        <begin position="22"/>
        <end position="74"/>
    </location>
</feature>
<keyword evidence="3" id="KW-1185">Reference proteome</keyword>
<dbReference type="Proteomes" id="UP000092583">
    <property type="component" value="Unassembled WGS sequence"/>
</dbReference>
<name>A0A1B9ILZ1_9TREE</name>
<feature type="compositionally biased region" description="Polar residues" evidence="1">
    <location>
        <begin position="327"/>
        <end position="336"/>
    </location>
</feature>
<feature type="compositionally biased region" description="Low complexity" evidence="1">
    <location>
        <begin position="52"/>
        <end position="74"/>
    </location>
</feature>
<feature type="compositionally biased region" description="Polar residues" evidence="1">
    <location>
        <begin position="135"/>
        <end position="176"/>
    </location>
</feature>
<reference evidence="3" key="2">
    <citation type="submission" date="2013-12" db="EMBL/GenBank/DDBJ databases">
        <title>Evolution of pathogenesis and genome organization in the Tremellales.</title>
        <authorList>
            <person name="Cuomo C."/>
            <person name="Litvintseva A."/>
            <person name="Heitman J."/>
            <person name="Chen Y."/>
            <person name="Sun S."/>
            <person name="Springer D."/>
            <person name="Dromer F."/>
            <person name="Young S."/>
            <person name="Zeng Q."/>
            <person name="Chapman S."/>
            <person name="Gujja S."/>
            <person name="Saif S."/>
            <person name="Birren B."/>
        </authorList>
    </citation>
    <scope>NUCLEOTIDE SEQUENCE [LARGE SCALE GENOMIC DNA]</scope>
    <source>
        <strain evidence="3">CBS 10435</strain>
    </source>
</reference>
<protein>
    <submittedName>
        <fullName evidence="2">Uncharacterized protein</fullName>
    </submittedName>
</protein>
<dbReference type="EMBL" id="KV700091">
    <property type="protein sequence ID" value="OCF56384.1"/>
    <property type="molecule type" value="Genomic_DNA"/>
</dbReference>
<accession>A0A1B9ILZ1</accession>
<feature type="compositionally biased region" description="Polar residues" evidence="1">
    <location>
        <begin position="510"/>
        <end position="522"/>
    </location>
</feature>
<evidence type="ECO:0000313" key="2">
    <source>
        <dbReference type="EMBL" id="OCF56384.1"/>
    </source>
</evidence>
<feature type="region of interest" description="Disordered" evidence="1">
    <location>
        <begin position="1037"/>
        <end position="1056"/>
    </location>
</feature>
<sequence>MPSAISLSTSIIPDFKEIRSRSFSLPKSPKAAKRFFGKSEDSPPVPPLPSATNTTTPHHQHTPSSLSISSTGSVGFSGATVVRTPQEALEGIKSLTPPVLPQLPIAHAYTNTRPNGRKPPIYLHTHTNSLDRGRSNQMNGAVQSKNGNTPKIHRSQSATEELRSPISTTSTSNPATPVTAPPCRGGIVGVKGVLKSPSYGYLRNHDVSADKWAREVLGSIRISTGNHHDVDDLGLRGRVNMDLGEGEELNSFIDSYDRNTKHDSIQSSVGILPVPQSASANSTTSLTSIQTFGHDDRFKGYQPSIVSTAASATQGYTEDQYKPYIQPGSSTTNNSMLMLDEDRYPPRSTSTLQHLEEVEFPSSSTPLPPPSESIISTTTKEEQKEEYDDIDYDPFKKIETYTTRPIRTTTSTASSRSSRSSSSTTTKGQTEVQDKSMHAPVPVPVPFTTPTYPKADPVESTYSPRSKPQQLPWGKEKQDVEDKQFLMALPTRDFTRSPSTHSMHPPSPLFTPTSNNSKSQGHTRSPSTPITSSSPQKTIIQTHTRSPSSPAEFSPSPLSPSPNAPIQKLRRPSLLSNRSTVRPLPPASRTSTRLSGVQTPFHATILEDASRPLPAGQSDLVLLNLEFAYSLDDKPNNEKVILPIEVVRQYGSNRLVDWLDRYLTRSGNGNNKKVISTVTTIPEMTDGESEEESDLESDNGLTALLRDEYLNSVLLPDPPSTATSLTAPNPIPVPSAVEGISIPSSPIQVKSPSLPNIALPPTPASTFDVLDEIPTRLSSGDAPEPAPKKEGWKRGVTLRQYEQLQNIYPTPLSSLAPTSHDDDDDDQTSKSPSEMETELKDREIDMGLGDESNWMPPKTPPLSIRRHSRSHLTPTPAVTGRSTDQKGYPGQAEEQSKLRELRIFLTREAGAWHRIAHRLLSGKWGDIRDEVYKQRVIDELDWVGMTSLKEELSNNLIMGLWGNGNWSSPPVSIDGILSNRITNSPSPSIAQIPQTSMSAGFIGFTPLSGNSSPGMGMGGTKKITRSSSSTSLMMLRNKGNKGNRVSGVSRGGSGYI</sequence>
<dbReference type="AlphaFoldDB" id="A0A1B9ILZ1"/>
<dbReference type="OrthoDB" id="2564831at2759"/>